<dbReference type="AlphaFoldDB" id="A0A0G3H3A0"/>
<dbReference type="PATRIC" id="fig|571915.4.peg.2090"/>
<organism evidence="1 2">
    <name type="scientific">Corynebacterium mustelae</name>
    <dbReference type="NCBI Taxonomy" id="571915"/>
    <lineage>
        <taxon>Bacteria</taxon>
        <taxon>Bacillati</taxon>
        <taxon>Actinomycetota</taxon>
        <taxon>Actinomycetes</taxon>
        <taxon>Mycobacteriales</taxon>
        <taxon>Corynebacteriaceae</taxon>
        <taxon>Corynebacterium</taxon>
    </lineage>
</organism>
<sequence>MLLIDAATALTLTVTVAEDCVVSAGRIVAEYFQNPVSEKPSDLKPDVFNNLIPLSSPAFDDVVAYFGQELRCKPLPFYLPNFGDGVFRSLVWRNGKNPVMVAMAIECSRRAKPLSPRVAMNLLAVQRATDPETAQLLHKAVTNTWRRGLLIPGVSDVGQLDWGAELSQIPPLVTALRELADKGMLAVVWDVFDQLLGRIATMQRLPAGTLEIVTACEYYLPTVPNEARTLPGLRLFAQRAGKSEAVRLAQQVVAQLPAADVPTGGRVDKQEAGERFERIWPTSAGTKPHTDDGVRISAYTRNPQEEITLTVPGIEHPITVAQCNPTSLTCLKQGRKGSLYTDGTQVLFSPWARKSTTQSNDSPPFVSLVLLAQLGLGATDNPWRHYRNQLCGATSIRIFVEQLLHFPDFRPDMCLKAITGNPETLPWLWPVITVALTHAAACTTPPVWAARVLTFACEHAPILAEATRRGHIPATEWDSLDTLAAMSKKCAAKTKAQQLHTFFNNQMGQP</sequence>
<accession>A0A0G3H3A0</accession>
<dbReference type="KEGG" id="cmv:CMUST_09860"/>
<proteinExistence type="predicted"/>
<dbReference type="STRING" id="571915.CMUST_09860"/>
<protein>
    <submittedName>
        <fullName evidence="1">Uncharacterized protein</fullName>
    </submittedName>
</protein>
<reference evidence="2" key="2">
    <citation type="submission" date="2015-05" db="EMBL/GenBank/DDBJ databases">
        <title>Complete genome sequence of Corynebacterium mustelae DSM 45274, isolated from various tissues of a male ferret with lethal sepsis.</title>
        <authorList>
            <person name="Ruckert C."/>
            <person name="Albersmeier A."/>
            <person name="Winkler A."/>
            <person name="Tauch A."/>
        </authorList>
    </citation>
    <scope>NUCLEOTIDE SEQUENCE [LARGE SCALE GENOMIC DNA]</scope>
    <source>
        <strain evidence="2">DSM 45274</strain>
    </source>
</reference>
<reference evidence="1 2" key="1">
    <citation type="journal article" date="2015" name="Genome Announc.">
        <title>Complete Genome Sequence of the Type Strain Corynebacterium mustelae DSM 45274, Isolated from Various Tissues of a Male Ferret with Lethal Sepsis.</title>
        <authorList>
            <person name="Ruckert C."/>
            <person name="Eimer J."/>
            <person name="Winkler A."/>
            <person name="Tauch A."/>
        </authorList>
    </citation>
    <scope>NUCLEOTIDE SEQUENCE [LARGE SCALE GENOMIC DNA]</scope>
    <source>
        <strain evidence="1 2">DSM 45274</strain>
    </source>
</reference>
<dbReference type="Proteomes" id="UP000035199">
    <property type="component" value="Chromosome"/>
</dbReference>
<keyword evidence="2" id="KW-1185">Reference proteome</keyword>
<gene>
    <name evidence="1" type="ORF">CMUST_09860</name>
</gene>
<dbReference type="EMBL" id="CP011542">
    <property type="protein sequence ID" value="AKK06288.1"/>
    <property type="molecule type" value="Genomic_DNA"/>
</dbReference>
<name>A0A0G3H3A0_9CORY</name>
<evidence type="ECO:0000313" key="2">
    <source>
        <dbReference type="Proteomes" id="UP000035199"/>
    </source>
</evidence>
<evidence type="ECO:0000313" key="1">
    <source>
        <dbReference type="EMBL" id="AKK06288.1"/>
    </source>
</evidence>